<dbReference type="EMBL" id="JAPDGR010001542">
    <property type="protein sequence ID" value="KAJ2981618.1"/>
    <property type="molecule type" value="Genomic_DNA"/>
</dbReference>
<keyword evidence="2" id="KW-1185">Reference proteome</keyword>
<sequence>MTNHSAEAVSITHPHAGTQERLFKTLLTKLNLTPNDINYVEMHGTGTQAGDATEMSSVINVLANNGRTAANPLHVGSVKPNLGHGEAGSGVTSLIKAVMMLRKNIIPPHIGIKGRINRKLPNMAEFHTHLSTGNTPFLSKSNRNEPRRILVNNFDAAGGNTSMVIQEAPRLLVEGEDPRPYHTVTICGKTLTSAQENVKRLLTYIKKNPELRLEDLAYTTTARRIHHHTYRQAYAVSSVDGLCRSLEQTTAGKELAARMTHHTTVEPPFMVFAFTGQGCQYASMAQELFNTHPPFRDSLENMARICVSHGFASFLPLIADSDSDLAQVSPVQVQTAIVAIELAMVSLWKDLGVTPDAVIGHSLGEYAALCTAGVISVSTCLYMVGRRATLMAENCTAGTHAMLVVHETAQYVEKHLAALPQEDCESDEQKSTEDALSEKCEIACVNSARSTVVSGPTERIDGLQQRLIGSGVKTSLLKVPFAFHSSQMDRILDEYEAEASKISFMAPRVPIASTESGMLVTKPGIINASYLRRQTRGPVMFSQAVDTLRSDPKCSSSRRVWIEAGPDTSCLSLVRSNLQQYAGENDVLLPSMRKGKGDWEVLASAVARAYKAGMTIDWRQYHKPFEKALRLLELPSYAFDLQNYWIQYEGDWSLAKGRAQSAGHASPTNISNGQPVGPPSLYKIQSKLINAEEISIAFTSEVSDPRLRDAIQGHRVNGNKLYSSALYAEMAYTAARYVHSLANPGADNTSCMDLRDMEVTEPLVAENDGSKRLVIVNARQAKGEDTVWISFSSQLDSHRKDHAKCAVAFGDGDVWQSEWRQCTSLVQDRIESLATSSLTGPTHRILGSMVYKLFDTFVEYSEPYRGIQEVHLDSKRQEASAKVRFSAEANDLFVYHPCWIDSLAHISGFVLNGADTTPSDTVYISHGWKSMRIAVAKLSATKTYHTYVRMKEDAKVSGIMIGDVYAIEDSNVVALIQDIKFRRIKRFQLEHFLPLKKHYSHNGEGVSGLPRRGQPTSDYTKQKESPQIRLEVERATREIELNDHQDRRSEIDMIFDIIAEEVGVEIEELVDHAFLADTGIDSLLSLSITARVEDALGLEVPSNLFLNSVSFGDLRNNLIEYRGLRSPSTEDDTTVVVSDAEEAPYNDGSSDQTVPKTAAELIAKPSLLLCSNSSVTDRTVLFLFPDGGGRASSYTWLSAVDFGTTELDAMYGLDSPFIGDSGVTFGDISLSEVVDSYVRAIRAIQPQGPYHLGGWSIGGVLAFEAASRLEDVSSLFLIDPPCPKVLEQQDYGGRIVHGFETAQQIIDIATLMHGNRDGHRAPSNIKKSDVDAIQAHFVGSTQMLERYRPSPLSKKELRTTLLWAKHGVLETPRRENWAALNGSLDSANAATDWVLRSRHDYGPNGWDRLLPETNVECCIVDGDHFSIMRNPAVAEVGKMLGRSFSNPAQSKNRENETGMVGSWYYSENSVYST</sequence>
<dbReference type="Proteomes" id="UP001143856">
    <property type="component" value="Unassembled WGS sequence"/>
</dbReference>
<gene>
    <name evidence="1" type="ORF">NUW58_g6645</name>
</gene>
<proteinExistence type="predicted"/>
<name>A0ACC1NTE7_9PEZI</name>
<protein>
    <submittedName>
        <fullName evidence="1">Uncharacterized protein</fullName>
    </submittedName>
</protein>
<organism evidence="1 2">
    <name type="scientific">Xylaria curta</name>
    <dbReference type="NCBI Taxonomy" id="42375"/>
    <lineage>
        <taxon>Eukaryota</taxon>
        <taxon>Fungi</taxon>
        <taxon>Dikarya</taxon>
        <taxon>Ascomycota</taxon>
        <taxon>Pezizomycotina</taxon>
        <taxon>Sordariomycetes</taxon>
        <taxon>Xylariomycetidae</taxon>
        <taxon>Xylariales</taxon>
        <taxon>Xylariaceae</taxon>
        <taxon>Xylaria</taxon>
    </lineage>
</organism>
<accession>A0ACC1NTE7</accession>
<evidence type="ECO:0000313" key="1">
    <source>
        <dbReference type="EMBL" id="KAJ2981618.1"/>
    </source>
</evidence>
<evidence type="ECO:0000313" key="2">
    <source>
        <dbReference type="Proteomes" id="UP001143856"/>
    </source>
</evidence>
<comment type="caution">
    <text evidence="1">The sequence shown here is derived from an EMBL/GenBank/DDBJ whole genome shotgun (WGS) entry which is preliminary data.</text>
</comment>
<reference evidence="1" key="1">
    <citation type="submission" date="2022-10" db="EMBL/GenBank/DDBJ databases">
        <title>Genome Sequence of Xylaria curta.</title>
        <authorList>
            <person name="Buettner E."/>
        </authorList>
    </citation>
    <scope>NUCLEOTIDE SEQUENCE</scope>
    <source>
        <strain evidence="1">Babe10</strain>
    </source>
</reference>